<evidence type="ECO:0000313" key="1">
    <source>
        <dbReference type="EMBL" id="PLT43625.1"/>
    </source>
</evidence>
<sequence length="40" mass="4555">MVHPPASIKNRLQERCLPLPAARMKMQKKRIGSIKGRLPC</sequence>
<comment type="caution">
    <text evidence="1">The sequence shown here is derived from an EMBL/GenBank/DDBJ whole genome shotgun (WGS) entry which is preliminary data.</text>
</comment>
<evidence type="ECO:0000313" key="2">
    <source>
        <dbReference type="Proteomes" id="UP000234789"/>
    </source>
</evidence>
<gene>
    <name evidence="1" type="ORF">B8V81_2056</name>
</gene>
<keyword evidence="2" id="KW-1185">Reference proteome</keyword>
<organism evidence="1 2">
    <name type="scientific">Paenibacillus pasadenensis</name>
    <dbReference type="NCBI Taxonomy" id="217090"/>
    <lineage>
        <taxon>Bacteria</taxon>
        <taxon>Bacillati</taxon>
        <taxon>Bacillota</taxon>
        <taxon>Bacilli</taxon>
        <taxon>Bacillales</taxon>
        <taxon>Paenibacillaceae</taxon>
        <taxon>Paenibacillus</taxon>
    </lineage>
</organism>
<proteinExistence type="predicted"/>
<dbReference type="AlphaFoldDB" id="A0A2N5MZW4"/>
<dbReference type="Proteomes" id="UP000234789">
    <property type="component" value="Unassembled WGS sequence"/>
</dbReference>
<reference evidence="1 2" key="1">
    <citation type="submission" date="2017-05" db="EMBL/GenBank/DDBJ databases">
        <title>Functional genome analysis of Paenibacillus pasadenensis strain R16: insights on endophytic life style and antifungal activity.</title>
        <authorList>
            <person name="Passera A."/>
            <person name="Marcolungo L."/>
            <person name="Casati P."/>
            <person name="Brasca M."/>
            <person name="Quaglino F."/>
            <person name="Delledonne M."/>
        </authorList>
    </citation>
    <scope>NUCLEOTIDE SEQUENCE [LARGE SCALE GENOMIC DNA]</scope>
    <source>
        <strain evidence="1 2">R16</strain>
    </source>
</reference>
<accession>A0A2N5MZW4</accession>
<protein>
    <submittedName>
        <fullName evidence="1">Uncharacterized protein</fullName>
    </submittedName>
</protein>
<dbReference type="EMBL" id="NFEZ01000004">
    <property type="protein sequence ID" value="PLT43625.1"/>
    <property type="molecule type" value="Genomic_DNA"/>
</dbReference>
<name>A0A2N5MZW4_9BACL</name>